<evidence type="ECO:0000256" key="12">
    <source>
        <dbReference type="SAM" id="Coils"/>
    </source>
</evidence>
<keyword evidence="10" id="KW-0325">Glycoprotein</keyword>
<dbReference type="EC" id="2.4.1.-" evidence="11"/>
<evidence type="ECO:0000256" key="8">
    <source>
        <dbReference type="ARBA" id="ARBA00023034"/>
    </source>
</evidence>
<organism evidence="13 14">
    <name type="scientific">Pinctada imbricata</name>
    <name type="common">Atlantic pearl-oyster</name>
    <name type="synonym">Pinctada martensii</name>
    <dbReference type="NCBI Taxonomy" id="66713"/>
    <lineage>
        <taxon>Eukaryota</taxon>
        <taxon>Metazoa</taxon>
        <taxon>Spiralia</taxon>
        <taxon>Lophotrochozoa</taxon>
        <taxon>Mollusca</taxon>
        <taxon>Bivalvia</taxon>
        <taxon>Autobranchia</taxon>
        <taxon>Pteriomorphia</taxon>
        <taxon>Pterioida</taxon>
        <taxon>Pterioidea</taxon>
        <taxon>Pteriidae</taxon>
        <taxon>Pinctada</taxon>
    </lineage>
</organism>
<dbReference type="PANTHER" id="PTHR11214:SF314">
    <property type="entry name" value="HEXOSYLTRANSFERASE"/>
    <property type="match status" value="1"/>
</dbReference>
<comment type="subcellular location">
    <subcellularLocation>
        <location evidence="1 11">Golgi apparatus membrane</location>
        <topology evidence="1 11">Single-pass type II membrane protein</topology>
    </subcellularLocation>
</comment>
<keyword evidence="12" id="KW-0175">Coiled coil</keyword>
<evidence type="ECO:0000313" key="13">
    <source>
        <dbReference type="EMBL" id="KAK3099958.1"/>
    </source>
</evidence>
<evidence type="ECO:0000256" key="11">
    <source>
        <dbReference type="RuleBase" id="RU363063"/>
    </source>
</evidence>
<protein>
    <recommendedName>
        <fullName evidence="11">Hexosyltransferase</fullName>
        <ecNumber evidence="11">2.4.1.-</ecNumber>
    </recommendedName>
</protein>
<evidence type="ECO:0000256" key="5">
    <source>
        <dbReference type="ARBA" id="ARBA00022692"/>
    </source>
</evidence>
<dbReference type="Gene3D" id="3.90.550.50">
    <property type="match status" value="1"/>
</dbReference>
<evidence type="ECO:0000256" key="9">
    <source>
        <dbReference type="ARBA" id="ARBA00023136"/>
    </source>
</evidence>
<evidence type="ECO:0000256" key="1">
    <source>
        <dbReference type="ARBA" id="ARBA00004323"/>
    </source>
</evidence>
<keyword evidence="8 11" id="KW-0333">Golgi apparatus</keyword>
<keyword evidence="3 11" id="KW-0328">Glycosyltransferase</keyword>
<dbReference type="PANTHER" id="PTHR11214">
    <property type="entry name" value="BETA-1,3-N-ACETYLGLUCOSAMINYLTRANSFERASE"/>
    <property type="match status" value="1"/>
</dbReference>
<keyword evidence="9 11" id="KW-0472">Membrane</keyword>
<evidence type="ECO:0000256" key="10">
    <source>
        <dbReference type="ARBA" id="ARBA00023180"/>
    </source>
</evidence>
<evidence type="ECO:0000256" key="4">
    <source>
        <dbReference type="ARBA" id="ARBA00022679"/>
    </source>
</evidence>
<dbReference type="GO" id="GO:0006493">
    <property type="term" value="P:protein O-linked glycosylation"/>
    <property type="evidence" value="ECO:0007669"/>
    <property type="project" value="TreeGrafter"/>
</dbReference>
<keyword evidence="4" id="KW-0808">Transferase</keyword>
<keyword evidence="6 11" id="KW-0735">Signal-anchor</keyword>
<keyword evidence="14" id="KW-1185">Reference proteome</keyword>
<evidence type="ECO:0000256" key="2">
    <source>
        <dbReference type="ARBA" id="ARBA00008661"/>
    </source>
</evidence>
<dbReference type="EMBL" id="VSWD01000006">
    <property type="protein sequence ID" value="KAK3099958.1"/>
    <property type="molecule type" value="Genomic_DNA"/>
</dbReference>
<evidence type="ECO:0000313" key="14">
    <source>
        <dbReference type="Proteomes" id="UP001186944"/>
    </source>
</evidence>
<dbReference type="Pfam" id="PF01762">
    <property type="entry name" value="Galactosyl_T"/>
    <property type="match status" value="1"/>
</dbReference>
<proteinExistence type="inferred from homology"/>
<dbReference type="FunFam" id="3.90.550.50:FF:000001">
    <property type="entry name" value="Hexosyltransferase"/>
    <property type="match status" value="1"/>
</dbReference>
<feature type="coiled-coil region" evidence="12">
    <location>
        <begin position="43"/>
        <end position="93"/>
    </location>
</feature>
<gene>
    <name evidence="13" type="ORF">FSP39_012530</name>
</gene>
<evidence type="ECO:0000256" key="7">
    <source>
        <dbReference type="ARBA" id="ARBA00022989"/>
    </source>
</evidence>
<comment type="caution">
    <text evidence="13">The sequence shown here is derived from an EMBL/GenBank/DDBJ whole genome shotgun (WGS) entry which is preliminary data.</text>
</comment>
<keyword evidence="7 11" id="KW-1133">Transmembrane helix</keyword>
<feature type="transmembrane region" description="Helical" evidence="11">
    <location>
        <begin position="19"/>
        <end position="36"/>
    </location>
</feature>
<dbReference type="Proteomes" id="UP001186944">
    <property type="component" value="Unassembled WGS sequence"/>
</dbReference>
<name>A0AA88YIC1_PINIB</name>
<dbReference type="AlphaFoldDB" id="A0AA88YIC1"/>
<keyword evidence="5 11" id="KW-0812">Transmembrane</keyword>
<evidence type="ECO:0000256" key="6">
    <source>
        <dbReference type="ARBA" id="ARBA00022968"/>
    </source>
</evidence>
<evidence type="ECO:0000256" key="3">
    <source>
        <dbReference type="ARBA" id="ARBA00022676"/>
    </source>
</evidence>
<dbReference type="GO" id="GO:0016758">
    <property type="term" value="F:hexosyltransferase activity"/>
    <property type="evidence" value="ECO:0007669"/>
    <property type="project" value="InterPro"/>
</dbReference>
<accession>A0AA88YIC1</accession>
<sequence>MVNLGECLHQRRLAQAEKILMYVIIWACFIFLHLSFQRTKVIIKDDTEELERFVAEKENIDDDGTDDVFKLSAEDQEVVRRKEEDELARIKERDAKELVRLKEERARWFKPVSKYKEADVMKWLGQRPASKGRYNETKVHPNLPKYLIQERDICSINSVDFLLYFNSHPANFERRNYLRKTWAGNLIFKNLVVRTIFVLGNTESAEQKKKVEEESKMYHDIIQGNINDTYRNISLKVLLMLDWVHHYCPHAKYVIKADDDFYVNPYLMIENMISEIWKKPRVVMCHTKTNNPVISEKNSKWYISEDMLPKEHKKKLPQFCAGYVVLFTGNLIPDLRKVALDTPIIPVDDVYLFGFLMKGVKDVEFISAINHYTLSVDTGEKMYRNYEKEIKLVAVSAWQEGTMEHLWDKTLDRLTPLGKELVNPNFIPSES</sequence>
<reference evidence="13" key="1">
    <citation type="submission" date="2019-08" db="EMBL/GenBank/DDBJ databases">
        <title>The improved chromosome-level genome for the pearl oyster Pinctada fucata martensii using PacBio sequencing and Hi-C.</title>
        <authorList>
            <person name="Zheng Z."/>
        </authorList>
    </citation>
    <scope>NUCLEOTIDE SEQUENCE</scope>
    <source>
        <strain evidence="13">ZZ-2019</strain>
        <tissue evidence="13">Adductor muscle</tissue>
    </source>
</reference>
<dbReference type="GO" id="GO:0000139">
    <property type="term" value="C:Golgi membrane"/>
    <property type="evidence" value="ECO:0007669"/>
    <property type="project" value="UniProtKB-SubCell"/>
</dbReference>
<comment type="similarity">
    <text evidence="2 11">Belongs to the glycosyltransferase 31 family.</text>
</comment>
<dbReference type="InterPro" id="IPR002659">
    <property type="entry name" value="Glyco_trans_31"/>
</dbReference>